<evidence type="ECO:0000313" key="2">
    <source>
        <dbReference type="Proteomes" id="UP001320706"/>
    </source>
</evidence>
<dbReference type="EMBL" id="JAMKPW020000009">
    <property type="protein sequence ID" value="KAK8215188.1"/>
    <property type="molecule type" value="Genomic_DNA"/>
</dbReference>
<name>A0ACC3SLB7_9PEZI</name>
<organism evidence="1 2">
    <name type="scientific">Zalaria obscura</name>
    <dbReference type="NCBI Taxonomy" id="2024903"/>
    <lineage>
        <taxon>Eukaryota</taxon>
        <taxon>Fungi</taxon>
        <taxon>Dikarya</taxon>
        <taxon>Ascomycota</taxon>
        <taxon>Pezizomycotina</taxon>
        <taxon>Dothideomycetes</taxon>
        <taxon>Dothideomycetidae</taxon>
        <taxon>Dothideales</taxon>
        <taxon>Zalariaceae</taxon>
        <taxon>Zalaria</taxon>
    </lineage>
</organism>
<dbReference type="Proteomes" id="UP001320706">
    <property type="component" value="Unassembled WGS sequence"/>
</dbReference>
<keyword evidence="2" id="KW-1185">Reference proteome</keyword>
<comment type="caution">
    <text evidence="1">The sequence shown here is derived from an EMBL/GenBank/DDBJ whole genome shotgun (WGS) entry which is preliminary data.</text>
</comment>
<evidence type="ECO:0000313" key="1">
    <source>
        <dbReference type="EMBL" id="KAK8215188.1"/>
    </source>
</evidence>
<protein>
    <submittedName>
        <fullName evidence="1">Assembly factor cbp4</fullName>
    </submittedName>
</protein>
<gene>
    <name evidence="1" type="primary">cbp4</name>
    <name evidence="1" type="ORF">M8818_002199</name>
</gene>
<sequence length="118" mass="13650">MGLSAMKWVQMIAAGGICCIGGPALIYYVTPTEEELFMRYNPELQRRSLENRAQKQEDFDNFVNRLKQYSKSDKPIWAVMEQEEEKLRQSALQQRIADQRAANDAAEARRLEIKNHSS</sequence>
<proteinExistence type="predicted"/>
<accession>A0ACC3SLB7</accession>
<reference evidence="1" key="1">
    <citation type="submission" date="2024-02" db="EMBL/GenBank/DDBJ databases">
        <title>Metagenome Assembled Genome of Zalaria obscura JY119.</title>
        <authorList>
            <person name="Vighnesh L."/>
            <person name="Jagadeeshwari U."/>
            <person name="Venkata Ramana C."/>
            <person name="Sasikala C."/>
        </authorList>
    </citation>
    <scope>NUCLEOTIDE SEQUENCE</scope>
    <source>
        <strain evidence="1">JY119</strain>
    </source>
</reference>